<dbReference type="InterPro" id="IPR036322">
    <property type="entry name" value="WD40_repeat_dom_sf"/>
</dbReference>
<dbReference type="InterPro" id="IPR014908">
    <property type="entry name" value="Nucleoporin_Nup133/Nup155_N"/>
</dbReference>
<dbReference type="PANTHER" id="PTHR10350">
    <property type="entry name" value="NUCLEAR PORE COMPLEX PROTEIN NUP155"/>
    <property type="match status" value="1"/>
</dbReference>
<evidence type="ECO:0000313" key="9">
    <source>
        <dbReference type="Proteomes" id="UP000253551"/>
    </source>
</evidence>
<dbReference type="GO" id="GO:0000972">
    <property type="term" value="P:transcription-dependent tethering of RNA polymerase II gene DNA at nuclear periphery"/>
    <property type="evidence" value="ECO:0007669"/>
    <property type="project" value="TreeGrafter"/>
</dbReference>
<dbReference type="Gene3D" id="1.20.58.1780">
    <property type="match status" value="1"/>
</dbReference>
<dbReference type="Gene3D" id="1.20.120.1880">
    <property type="entry name" value="Nucleoporin, helical C-terminal domain"/>
    <property type="match status" value="1"/>
</dbReference>
<feature type="domain" description="Nucleoporin Nup133/Nup155-like N-terminal" evidence="7">
    <location>
        <begin position="53"/>
        <end position="298"/>
    </location>
</feature>
<keyword evidence="9" id="KW-1185">Reference proteome</keyword>
<dbReference type="GO" id="GO:0006606">
    <property type="term" value="P:protein import into nucleus"/>
    <property type="evidence" value="ECO:0007669"/>
    <property type="project" value="TreeGrafter"/>
</dbReference>
<evidence type="ECO:0000256" key="2">
    <source>
        <dbReference type="ARBA" id="ARBA00007373"/>
    </source>
</evidence>
<keyword evidence="3" id="KW-0813">Transport</keyword>
<comment type="caution">
    <text evidence="8">The sequence shown here is derived from an EMBL/GenBank/DDBJ whole genome shotgun (WGS) entry which is preliminary data.</text>
</comment>
<dbReference type="STRING" id="4846.A0A367KV85"/>
<gene>
    <name evidence="8" type="ORF">CU098_011976</name>
</gene>
<evidence type="ECO:0000259" key="6">
    <source>
        <dbReference type="Pfam" id="PF03177"/>
    </source>
</evidence>
<dbReference type="Gene3D" id="1.25.40.440">
    <property type="entry name" value="Nucleoporin, helical domain, central subdomain"/>
    <property type="match status" value="1"/>
</dbReference>
<dbReference type="Proteomes" id="UP000253551">
    <property type="component" value="Unassembled WGS sequence"/>
</dbReference>
<dbReference type="GO" id="GO:0017056">
    <property type="term" value="F:structural constituent of nuclear pore"/>
    <property type="evidence" value="ECO:0007669"/>
    <property type="project" value="InterPro"/>
</dbReference>
<name>A0A367KV85_RHIST</name>
<dbReference type="InterPro" id="IPR042538">
    <property type="entry name" value="Nucleoporin_Nup155_C_3"/>
</dbReference>
<dbReference type="Pfam" id="PF03177">
    <property type="entry name" value="Nucleoporin_C"/>
    <property type="match status" value="1"/>
</dbReference>
<proteinExistence type="inferred from homology"/>
<accession>A0A367KV85</accession>
<evidence type="ECO:0000256" key="1">
    <source>
        <dbReference type="ARBA" id="ARBA00004123"/>
    </source>
</evidence>
<comment type="subcellular location">
    <subcellularLocation>
        <location evidence="1">Nucleus</location>
    </subcellularLocation>
</comment>
<dbReference type="AlphaFoldDB" id="A0A367KV85"/>
<dbReference type="InterPro" id="IPR042533">
    <property type="entry name" value="Nucleoporin_Nup155_C_1"/>
</dbReference>
<dbReference type="GO" id="GO:0036228">
    <property type="term" value="P:protein localization to nuclear inner membrane"/>
    <property type="evidence" value="ECO:0007669"/>
    <property type="project" value="TreeGrafter"/>
</dbReference>
<feature type="coiled-coil region" evidence="5">
    <location>
        <begin position="820"/>
        <end position="854"/>
    </location>
</feature>
<evidence type="ECO:0000256" key="5">
    <source>
        <dbReference type="SAM" id="Coils"/>
    </source>
</evidence>
<dbReference type="Pfam" id="PF08801">
    <property type="entry name" value="Nucleoporin_N"/>
    <property type="match status" value="1"/>
</dbReference>
<keyword evidence="5" id="KW-0175">Coiled coil</keyword>
<feature type="domain" description="Nucleoporin Nup133/Nup155-like C-terminal" evidence="6">
    <location>
        <begin position="532"/>
        <end position="979"/>
    </location>
</feature>
<organism evidence="8 9">
    <name type="scientific">Rhizopus stolonifer</name>
    <name type="common">Rhizopus nigricans</name>
    <dbReference type="NCBI Taxonomy" id="4846"/>
    <lineage>
        <taxon>Eukaryota</taxon>
        <taxon>Fungi</taxon>
        <taxon>Fungi incertae sedis</taxon>
        <taxon>Mucoromycota</taxon>
        <taxon>Mucoromycotina</taxon>
        <taxon>Mucoromycetes</taxon>
        <taxon>Mucorales</taxon>
        <taxon>Mucorineae</taxon>
        <taxon>Rhizopodaceae</taxon>
        <taxon>Rhizopus</taxon>
    </lineage>
</organism>
<keyword evidence="4" id="KW-0539">Nucleus</keyword>
<dbReference type="Gene3D" id="1.25.40.450">
    <property type="entry name" value="Nucleoporin, helical domain, N-terminal subdomain"/>
    <property type="match status" value="1"/>
</dbReference>
<evidence type="ECO:0000256" key="4">
    <source>
        <dbReference type="ARBA" id="ARBA00023242"/>
    </source>
</evidence>
<evidence type="ECO:0000313" key="8">
    <source>
        <dbReference type="EMBL" id="RCI06119.1"/>
    </source>
</evidence>
<protein>
    <recommendedName>
        <fullName evidence="10">Nucleoporin Nup133/Nup155-like N-terminal domain-containing protein</fullName>
    </recommendedName>
</protein>
<dbReference type="GO" id="GO:0044611">
    <property type="term" value="C:nuclear pore inner ring"/>
    <property type="evidence" value="ECO:0007669"/>
    <property type="project" value="TreeGrafter"/>
</dbReference>
<dbReference type="EMBL" id="PJQM01000226">
    <property type="protein sequence ID" value="RCI06119.1"/>
    <property type="molecule type" value="Genomic_DNA"/>
</dbReference>
<dbReference type="GO" id="GO:0006405">
    <property type="term" value="P:RNA export from nucleus"/>
    <property type="evidence" value="ECO:0007669"/>
    <property type="project" value="TreeGrafter"/>
</dbReference>
<evidence type="ECO:0008006" key="10">
    <source>
        <dbReference type="Google" id="ProtNLM"/>
    </source>
</evidence>
<evidence type="ECO:0000256" key="3">
    <source>
        <dbReference type="ARBA" id="ARBA00022448"/>
    </source>
</evidence>
<dbReference type="InterPro" id="IPR007187">
    <property type="entry name" value="Nucleoporin_Nup133/Nup155_C"/>
</dbReference>
<dbReference type="OrthoDB" id="338970at2759"/>
<sequence>MNNVITGSVQESFASFRDTIFQLNETDKKCTELDLHLKDTDTDSDQYVHGDAFTKRNTIPFPESLANIVHHPQAVPYKCGFLPSVNELWLSSKKSLYIWNFTAGNNIFKYECHEDIENVEVCIKESDLYVCTKNDISVHSFEKDSTGKLNILSNTKLRTNGVVMSNIYNTDTKRTFMQGNDGHLYEMDICRNNKGITTSIKNFTCLTEQSYMRYFSYFIQSVPEVPIKMISVDNNKKLIYILLKDSTIQTVDIQGGDFNYEHTFKAENIEYIQIIPSSQSKVVDLVAVNDKGDRYYLSNKASGLGLVQKRLAPPVYGSPLFHEFTDKYLHQCFSSTNTFGSICKSHENYLLLTCPNLMETTRTQFAFREDFYVEKVDDVYTIMGSDLLEFTRSIEDVLEPSGKPSPQIFTLNRNGITCYVRKRLIDRFTAMLAAENKHNIIEFSDNYGTSETIALCLLKGGQSDETATFLKDHPSINDGLLLYVSRLCKEIWTTNILKEVISLDIFEFVESHLEKLYLFLEQANIIDINSDMAVFIKRCKEGAGFTRFLHKIYLQDKSTTRASVTSHSSLSFEKLVSTEEGAFVAKDLVVACIEASSVLNTTSNRSKITDFLSENCSSLLGENNIVFYRGLECHEVARNEVDKQPHLDQSLEHFKQIINLVSVEQLKELCSKYCAMRDYIGSVKLVLAKYHIIDSDQEARIQDIIFETKQMVLNEYKDYFLPFVQESLNLLDQENYHYRVYKWLIDNKQTEILTSLSTVHIVRFFTTLPENEGCDYLFQYYIHQKNYNDAVVTLKKLATKVENIALEKRIEYLDTACKLVTKLDNVSEETTCELKNLQKEAAIQSKLRDTLSKDNIEKPEALIESLSGFLKPAKELFDSFAYPNKLYEEALYLMDLMELYDWKYSKLAWTNIIERHKHRNELQKKLVEIGKQIYPSFVAYPTYILVHILDDHCAQYPEEFEEQFVMSTFTEVGIPQNVITEARATKI</sequence>
<dbReference type="PANTHER" id="PTHR10350:SF6">
    <property type="entry name" value="NUCLEAR PORE COMPLEX PROTEIN NUP155"/>
    <property type="match status" value="1"/>
</dbReference>
<dbReference type="InterPro" id="IPR042537">
    <property type="entry name" value="Nucleoporin_Nup155_C_2"/>
</dbReference>
<comment type="similarity">
    <text evidence="2">Belongs to the non-repetitive/WGA-negative nucleoporin family.</text>
</comment>
<evidence type="ECO:0000259" key="7">
    <source>
        <dbReference type="Pfam" id="PF08801"/>
    </source>
</evidence>
<dbReference type="InterPro" id="IPR004870">
    <property type="entry name" value="Nucleoporin_Nup155"/>
</dbReference>
<dbReference type="SUPFAM" id="SSF50978">
    <property type="entry name" value="WD40 repeat-like"/>
    <property type="match status" value="1"/>
</dbReference>
<reference evidence="8 9" key="1">
    <citation type="journal article" date="2018" name="G3 (Bethesda)">
        <title>Phylogenetic and Phylogenomic Definition of Rhizopus Species.</title>
        <authorList>
            <person name="Gryganskyi A.P."/>
            <person name="Golan J."/>
            <person name="Dolatabadi S."/>
            <person name="Mondo S."/>
            <person name="Robb S."/>
            <person name="Idnurm A."/>
            <person name="Muszewska A."/>
            <person name="Steczkiewicz K."/>
            <person name="Masonjones S."/>
            <person name="Liao H.L."/>
            <person name="Gajdeczka M.T."/>
            <person name="Anike F."/>
            <person name="Vuek A."/>
            <person name="Anishchenko I.M."/>
            <person name="Voigt K."/>
            <person name="de Hoog G.S."/>
            <person name="Smith M.E."/>
            <person name="Heitman J."/>
            <person name="Vilgalys R."/>
            <person name="Stajich J.E."/>
        </authorList>
    </citation>
    <scope>NUCLEOTIDE SEQUENCE [LARGE SCALE GENOMIC DNA]</scope>
    <source>
        <strain evidence="8 9">LSU 92-RS-03</strain>
    </source>
</reference>